<sequence>MIQTRFDDSKDLFKLIGAGAKVGIIACSDCAAAFKTSDTKRVNQICDRLSGRNEILFRLSVSSPCDGRVFARLANTAPRFGEAECYIVLACEAGLRTVSAYIAEAKAASGADFKIVSPVITISYAMIAPDNQPYNACIFCGECRFEGRVGPCPVANCPAHKKEGPCQDRTDDFCAHGTERRKCSWL</sequence>
<reference evidence="2 3" key="1">
    <citation type="journal article" date="2016" name="Nat. Commun.">
        <title>Thousands of microbial genomes shed light on interconnected biogeochemical processes in an aquifer system.</title>
        <authorList>
            <person name="Anantharaman K."/>
            <person name="Brown C.T."/>
            <person name="Hug L.A."/>
            <person name="Sharon I."/>
            <person name="Castelle C.J."/>
            <person name="Probst A.J."/>
            <person name="Thomas B.C."/>
            <person name="Singh A."/>
            <person name="Wilkins M.J."/>
            <person name="Karaoz U."/>
            <person name="Brodie E.L."/>
            <person name="Williams K.H."/>
            <person name="Hubbard S.S."/>
            <person name="Banfield J.F."/>
        </authorList>
    </citation>
    <scope>NUCLEOTIDE SEQUENCE [LARGE SCALE GENOMIC DNA]</scope>
</reference>
<protein>
    <recommendedName>
        <fullName evidence="1">Methylene-tetrahydrofolate reductase C-terminal-like domain-containing protein</fullName>
    </recommendedName>
</protein>
<feature type="domain" description="Methylene-tetrahydrofolate reductase C-terminal-like" evidence="1">
    <location>
        <begin position="131"/>
        <end position="185"/>
    </location>
</feature>
<dbReference type="STRING" id="1817813.A2008_01080"/>
<dbReference type="InterPro" id="IPR022026">
    <property type="entry name" value="DUF5981"/>
</dbReference>
<evidence type="ECO:0000313" key="2">
    <source>
        <dbReference type="EMBL" id="OGM07594.1"/>
    </source>
</evidence>
<dbReference type="AlphaFoldDB" id="A0A1F7WXL5"/>
<evidence type="ECO:0000313" key="3">
    <source>
        <dbReference type="Proteomes" id="UP000178735"/>
    </source>
</evidence>
<gene>
    <name evidence="2" type="ORF">A2008_01080</name>
</gene>
<organism evidence="2 3">
    <name type="scientific">Candidatus Wallbacteria bacterium GWC2_49_35</name>
    <dbReference type="NCBI Taxonomy" id="1817813"/>
    <lineage>
        <taxon>Bacteria</taxon>
        <taxon>Candidatus Walliibacteriota</taxon>
    </lineage>
</organism>
<comment type="caution">
    <text evidence="2">The sequence shown here is derived from an EMBL/GenBank/DDBJ whole genome shotgun (WGS) entry which is preliminary data.</text>
</comment>
<evidence type="ECO:0000259" key="1">
    <source>
        <dbReference type="Pfam" id="PF12225"/>
    </source>
</evidence>
<accession>A0A1F7WXL5</accession>
<dbReference type="EMBL" id="MGFH01000040">
    <property type="protein sequence ID" value="OGM07594.1"/>
    <property type="molecule type" value="Genomic_DNA"/>
</dbReference>
<dbReference type="Pfam" id="PF12225">
    <property type="entry name" value="DUF5981"/>
    <property type="match status" value="1"/>
</dbReference>
<proteinExistence type="predicted"/>
<dbReference type="Proteomes" id="UP000178735">
    <property type="component" value="Unassembled WGS sequence"/>
</dbReference>
<name>A0A1F7WXL5_9BACT</name>